<dbReference type="AlphaFoldDB" id="A0A151Y5F8"/>
<reference evidence="1 2" key="1">
    <citation type="submission" date="2016-03" db="EMBL/GenBank/DDBJ databases">
        <title>Acinetobacter genomospecies 28 strain ANC 4149.</title>
        <authorList>
            <person name="Radolfova-Krizova L."/>
            <person name="Nemec A."/>
        </authorList>
    </citation>
    <scope>NUCLEOTIDE SEQUENCE [LARGE SCALE GENOMIC DNA]</scope>
    <source>
        <strain evidence="1 2">ANC 4149</strain>
    </source>
</reference>
<organism evidence="1 2">
    <name type="scientific">Acinetobacter pragensis</name>
    <dbReference type="NCBI Taxonomy" id="1806892"/>
    <lineage>
        <taxon>Bacteria</taxon>
        <taxon>Pseudomonadati</taxon>
        <taxon>Pseudomonadota</taxon>
        <taxon>Gammaproteobacteria</taxon>
        <taxon>Moraxellales</taxon>
        <taxon>Moraxellaceae</taxon>
        <taxon>Acinetobacter</taxon>
    </lineage>
</organism>
<protein>
    <submittedName>
        <fullName evidence="1">Uncharacterized protein</fullName>
    </submittedName>
</protein>
<gene>
    <name evidence="1" type="ORF">AZH43_07565</name>
</gene>
<name>A0A151Y5F8_9GAMM</name>
<evidence type="ECO:0000313" key="1">
    <source>
        <dbReference type="EMBL" id="KYQ73268.1"/>
    </source>
</evidence>
<accession>A0A151Y5F8</accession>
<comment type="caution">
    <text evidence="1">The sequence shown here is derived from an EMBL/GenBank/DDBJ whole genome shotgun (WGS) entry which is preliminary data.</text>
</comment>
<keyword evidence="2" id="KW-1185">Reference proteome</keyword>
<dbReference type="EMBL" id="LUAW01000011">
    <property type="protein sequence ID" value="KYQ73268.1"/>
    <property type="molecule type" value="Genomic_DNA"/>
</dbReference>
<proteinExistence type="predicted"/>
<sequence length="224" mass="25280">MAFRADEEIKDGKAWAENYLLSRLNDLSTKEQSESRSVLQDLFIDLGPVIDWYPDWHPLLNIQKKTRQVVAPHADCGYKGLDHTVFFTHGFITCPYDDGQKVIDSVRKQIPNDAALITAERLAVKFYSSQATAVLVKCEWSKPLYDDGTIPLSTAMPLILEKAVDASKISTFAETWDNMLPHLLGKPHGRRSSLFVNQETGQAIKKTWELLINSGMFGPINTRK</sequence>
<evidence type="ECO:0000313" key="2">
    <source>
        <dbReference type="Proteomes" id="UP000076276"/>
    </source>
</evidence>
<dbReference type="OrthoDB" id="9133937at2"/>
<dbReference type="RefSeq" id="WP_067666641.1">
    <property type="nucleotide sequence ID" value="NZ_CBCSIK010000008.1"/>
</dbReference>
<dbReference type="Proteomes" id="UP000076276">
    <property type="component" value="Unassembled WGS sequence"/>
</dbReference>